<protein>
    <submittedName>
        <fullName evidence="3">PEP-CTERM domain protein</fullName>
    </submittedName>
</protein>
<comment type="caution">
    <text evidence="3">The sequence shown here is derived from an EMBL/GenBank/DDBJ whole genome shotgun (WGS) entry which is preliminary data.</text>
</comment>
<feature type="domain" description="Ice-binding protein C-terminal" evidence="2">
    <location>
        <begin position="176"/>
        <end position="194"/>
    </location>
</feature>
<dbReference type="NCBIfam" id="TIGR02595">
    <property type="entry name" value="PEP_CTERM"/>
    <property type="match status" value="1"/>
</dbReference>
<dbReference type="InterPro" id="IPR013424">
    <property type="entry name" value="Ice-binding_C"/>
</dbReference>
<gene>
    <name evidence="3" type="ORF">A2T98_07645</name>
</gene>
<feature type="chain" id="PRO_5007829187" evidence="1">
    <location>
        <begin position="31"/>
        <end position="209"/>
    </location>
</feature>
<dbReference type="AlphaFoldDB" id="A0A161XNH5"/>
<keyword evidence="1" id="KW-0732">Signal</keyword>
<organism evidence="3 4">
    <name type="scientific">Nodularia spumigena CENA596</name>
    <dbReference type="NCBI Taxonomy" id="1819295"/>
    <lineage>
        <taxon>Bacteria</taxon>
        <taxon>Bacillati</taxon>
        <taxon>Cyanobacteriota</taxon>
        <taxon>Cyanophyceae</taxon>
        <taxon>Nostocales</taxon>
        <taxon>Nodulariaceae</taxon>
        <taxon>Nodularia</taxon>
    </lineage>
</organism>
<dbReference type="Pfam" id="PF07589">
    <property type="entry name" value="PEP-CTERM"/>
    <property type="match status" value="1"/>
</dbReference>
<proteinExistence type="predicted"/>
<dbReference type="Proteomes" id="UP000076555">
    <property type="component" value="Unassembled WGS sequence"/>
</dbReference>
<feature type="signal peptide" evidence="1">
    <location>
        <begin position="1"/>
        <end position="30"/>
    </location>
</feature>
<name>A0A161XNH5_NODSP</name>
<dbReference type="RefSeq" id="WP_063872228.1">
    <property type="nucleotide sequence ID" value="NZ_CAWMRI010000088.1"/>
</dbReference>
<reference evidence="3 4" key="1">
    <citation type="submission" date="2016-04" db="EMBL/GenBank/DDBJ databases">
        <title>Draft Genome Assembly of the Bloom-forming Cyanobacterium Nodularia spumigena Strain CENA596 in Shrimp Production Ponds.</title>
        <authorList>
            <person name="Popin R.V."/>
            <person name="Rigonato J."/>
            <person name="Abreu V.A."/>
            <person name="Andreote A.P."/>
            <person name="Silveira S.B."/>
            <person name="Odebrecht C."/>
            <person name="Fiore M.F."/>
        </authorList>
    </citation>
    <scope>NUCLEOTIDE SEQUENCE [LARGE SCALE GENOMIC DNA]</scope>
    <source>
        <strain evidence="3 4">CENA596</strain>
    </source>
</reference>
<accession>A0A161XNH5</accession>
<evidence type="ECO:0000256" key="1">
    <source>
        <dbReference type="SAM" id="SignalP"/>
    </source>
</evidence>
<dbReference type="EMBL" id="LWAJ01000088">
    <property type="protein sequence ID" value="KZL50394.1"/>
    <property type="molecule type" value="Genomic_DNA"/>
</dbReference>
<evidence type="ECO:0000313" key="4">
    <source>
        <dbReference type="Proteomes" id="UP000076555"/>
    </source>
</evidence>
<sequence>MKTLNKIGIGTALVGSTLAFSTLGISSAQAAVLGTFDITGTTRIVDNEQIVFSNGRVEDTAPFVNDFTPLANTPVVFSPIALTNPVFDGVATTTFTGNVDNPFMKFTAAPDLTFTADNPFTVILTDLTDSVAFAAAPINGTFTNADGLSTGKGVATFNYIDTFGSFSLTLKATPIPVPEPTTTLGLAALGLGAFFSKSMAKKKKQQVSA</sequence>
<evidence type="ECO:0000313" key="3">
    <source>
        <dbReference type="EMBL" id="KZL50394.1"/>
    </source>
</evidence>
<evidence type="ECO:0000259" key="2">
    <source>
        <dbReference type="Pfam" id="PF07589"/>
    </source>
</evidence>